<evidence type="ECO:0000256" key="1">
    <source>
        <dbReference type="ARBA" id="ARBA00004123"/>
    </source>
</evidence>
<evidence type="ECO:0000256" key="3">
    <source>
        <dbReference type="ARBA" id="ARBA00022741"/>
    </source>
</evidence>
<dbReference type="InterPro" id="IPR000330">
    <property type="entry name" value="SNF2_N"/>
</dbReference>
<dbReference type="GO" id="GO:0000724">
    <property type="term" value="P:double-strand break repair via homologous recombination"/>
    <property type="evidence" value="ECO:0007669"/>
    <property type="project" value="TreeGrafter"/>
</dbReference>
<dbReference type="GO" id="GO:0005524">
    <property type="term" value="F:ATP binding"/>
    <property type="evidence" value="ECO:0007669"/>
    <property type="project" value="UniProtKB-KW"/>
</dbReference>
<keyword evidence="10" id="KW-1185">Reference proteome</keyword>
<dbReference type="PROSITE" id="PS00690">
    <property type="entry name" value="DEAH_ATP_HELICASE"/>
    <property type="match status" value="1"/>
</dbReference>
<dbReference type="InterPro" id="IPR014001">
    <property type="entry name" value="Helicase_ATP-bd"/>
</dbReference>
<dbReference type="PANTHER" id="PTHR45626:SF16">
    <property type="entry name" value="ATP-DEPENDENT HELICASE ULS1"/>
    <property type="match status" value="1"/>
</dbReference>
<keyword evidence="3" id="KW-0547">Nucleotide-binding</keyword>
<feature type="compositionally biased region" description="Polar residues" evidence="6">
    <location>
        <begin position="516"/>
        <end position="526"/>
    </location>
</feature>
<dbReference type="CDD" id="cd18793">
    <property type="entry name" value="SF2_C_SNF"/>
    <property type="match status" value="1"/>
</dbReference>
<feature type="compositionally biased region" description="Basic and acidic residues" evidence="6">
    <location>
        <begin position="607"/>
        <end position="616"/>
    </location>
</feature>
<dbReference type="Pfam" id="PF00271">
    <property type="entry name" value="Helicase_C"/>
    <property type="match status" value="1"/>
</dbReference>
<dbReference type="InterPro" id="IPR050628">
    <property type="entry name" value="SNF2_RAD54_helicase_TF"/>
</dbReference>
<dbReference type="SMART" id="SM00490">
    <property type="entry name" value="HELICc"/>
    <property type="match status" value="1"/>
</dbReference>
<reference evidence="9 10" key="1">
    <citation type="submission" date="2024-02" db="EMBL/GenBank/DDBJ databases">
        <title>De novo assembly and annotation of 12 fungi associated with fruit tree decline syndrome in Ontario, Canada.</title>
        <authorList>
            <person name="Sulman M."/>
            <person name="Ellouze W."/>
            <person name="Ilyukhin E."/>
        </authorList>
    </citation>
    <scope>NUCLEOTIDE SEQUENCE [LARGE SCALE GENOMIC DNA]</scope>
    <source>
        <strain evidence="9 10">M11/M66-122</strain>
    </source>
</reference>
<dbReference type="SUPFAM" id="SSF52540">
    <property type="entry name" value="P-loop containing nucleoside triphosphate hydrolases"/>
    <property type="match status" value="2"/>
</dbReference>
<dbReference type="InterPro" id="IPR049730">
    <property type="entry name" value="SNF2/RAD54-like_C"/>
</dbReference>
<dbReference type="Pfam" id="PF00176">
    <property type="entry name" value="SNF2-rel_dom"/>
    <property type="match status" value="1"/>
</dbReference>
<dbReference type="InterPro" id="IPR038718">
    <property type="entry name" value="SNF2-like_sf"/>
</dbReference>
<dbReference type="InterPro" id="IPR027417">
    <property type="entry name" value="P-loop_NTPase"/>
</dbReference>
<dbReference type="SUPFAM" id="SSF57850">
    <property type="entry name" value="RING/U-box"/>
    <property type="match status" value="1"/>
</dbReference>
<evidence type="ECO:0000259" key="8">
    <source>
        <dbReference type="PROSITE" id="PS51194"/>
    </source>
</evidence>
<accession>A0AAN9YQA0</accession>
<dbReference type="PANTHER" id="PTHR45626">
    <property type="entry name" value="TRANSCRIPTION TERMINATION FACTOR 2-RELATED"/>
    <property type="match status" value="1"/>
</dbReference>
<comment type="similarity">
    <text evidence="2">Belongs to the SNF2/RAD54 helicase family.</text>
</comment>
<feature type="compositionally biased region" description="Basic and acidic residues" evidence="6">
    <location>
        <begin position="494"/>
        <end position="504"/>
    </location>
</feature>
<evidence type="ECO:0000256" key="6">
    <source>
        <dbReference type="SAM" id="MobiDB-lite"/>
    </source>
</evidence>
<proteinExistence type="inferred from homology"/>
<feature type="compositionally biased region" description="Basic and acidic residues" evidence="6">
    <location>
        <begin position="462"/>
        <end position="473"/>
    </location>
</feature>
<dbReference type="Gene3D" id="3.40.50.10810">
    <property type="entry name" value="Tandem AAA-ATPase domain"/>
    <property type="match status" value="1"/>
</dbReference>
<keyword evidence="4" id="KW-0378">Hydrolase</keyword>
<dbReference type="PROSITE" id="PS51192">
    <property type="entry name" value="HELICASE_ATP_BIND_1"/>
    <property type="match status" value="1"/>
</dbReference>
<feature type="region of interest" description="Disordered" evidence="6">
    <location>
        <begin position="446"/>
        <end position="635"/>
    </location>
</feature>
<evidence type="ECO:0000313" key="10">
    <source>
        <dbReference type="Proteomes" id="UP001320420"/>
    </source>
</evidence>
<sequence>MSSPLSLSTANSLNRRPAKREPSPLNPLKSLPVADYTPLDRPGHAGNTMGLGKTVQALSLILARPSRDPAFKTTLVVAPVALLKQWEREIQSKVKPAYRLKTCILHGAVSSRMTVSKLLSYDVVLTTYGKVAAEYKASPKQRKKKPPLLLANDARFHRIILDEAHNIKNRRSGRSQAVCGLKATYRLCMTGTPFMNDTTEIFSLVRFLRISPYDSWDCFYPDIAKPIQHWGDDERSSAMVKLQVLFRSITLRRTKTSILDGQQIIQLPALAVDKSEVEFDEDQRAFYNALEMKQRLEANKYLKAGLDGGNYAHILALLLRLRQACCHPHLIKDQGIPDGVQIDPEEMIELAQNLREPIVARIQSQKGFQCPMCNIETGNPIINYPCGHYICGGCFTTMMEMRHLGAHLGAATEDVPEPTCPQPGCPEKVEPDQVLCYNYFLEAYEDDGSEDEASGDDDDEEEYKHEDDADARGNLKGFVVSDEGEDEGEDEEDFAKGEPAKEESAGEDEDNKDSDTLNTIRRSVSEISEPLESADGNETEDAQHNSTEGEASDDSDNDSLPSLEEIRQQVFGQQLLAKGQPAEAKDDCASHESRSEVATSRGKRKRNSIDETNESRKKAKIGGTSQQPKPRKGKGFQSLAALKKEASRNVAAKAKYLMRLRKDFVSSAKIDRTMEVLHAIRQENTREKTLVFSLWTSFLDLLEIPIHDQGFRYTRYDGSMQPKDRDAAVSAFMERPEIEVMLVSLMAGNAGLNLTAATRVVILEPFWNPFVEDQAIDRAHRIGQDRPVTVHRVLIAGTVEDRIQELQEKKRRLVNAALSEEGVQTTSRLSARELRGLFGLH</sequence>
<comment type="caution">
    <text evidence="9">The sequence shown here is derived from an EMBL/GenBank/DDBJ whole genome shotgun (WGS) entry which is preliminary data.</text>
</comment>
<dbReference type="CDD" id="cd18008">
    <property type="entry name" value="DEXDc_SHPRH-like"/>
    <property type="match status" value="1"/>
</dbReference>
<evidence type="ECO:0000256" key="5">
    <source>
        <dbReference type="ARBA" id="ARBA00022840"/>
    </source>
</evidence>
<evidence type="ECO:0000256" key="4">
    <source>
        <dbReference type="ARBA" id="ARBA00022801"/>
    </source>
</evidence>
<gene>
    <name evidence="9" type="ORF">SLS62_007993</name>
</gene>
<comment type="subcellular location">
    <subcellularLocation>
        <location evidence="1">Nucleus</location>
    </subcellularLocation>
</comment>
<dbReference type="Gene3D" id="3.40.50.300">
    <property type="entry name" value="P-loop containing nucleotide triphosphate hydrolases"/>
    <property type="match status" value="1"/>
</dbReference>
<feature type="region of interest" description="Disordered" evidence="6">
    <location>
        <begin position="1"/>
        <end position="48"/>
    </location>
</feature>
<dbReference type="InterPro" id="IPR013083">
    <property type="entry name" value="Znf_RING/FYVE/PHD"/>
</dbReference>
<dbReference type="Gene3D" id="3.30.40.10">
    <property type="entry name" value="Zinc/RING finger domain, C3HC4 (zinc finger)"/>
    <property type="match status" value="1"/>
</dbReference>
<dbReference type="GO" id="GO:0016787">
    <property type="term" value="F:hydrolase activity"/>
    <property type="evidence" value="ECO:0007669"/>
    <property type="project" value="UniProtKB-KW"/>
</dbReference>
<feature type="compositionally biased region" description="Polar residues" evidence="6">
    <location>
        <begin position="1"/>
        <end position="14"/>
    </location>
</feature>
<evidence type="ECO:0000256" key="2">
    <source>
        <dbReference type="ARBA" id="ARBA00007025"/>
    </source>
</evidence>
<dbReference type="GO" id="GO:0005737">
    <property type="term" value="C:cytoplasm"/>
    <property type="evidence" value="ECO:0007669"/>
    <property type="project" value="TreeGrafter"/>
</dbReference>
<dbReference type="SMART" id="SM00487">
    <property type="entry name" value="DEXDc"/>
    <property type="match status" value="1"/>
</dbReference>
<dbReference type="AlphaFoldDB" id="A0AAN9YQA0"/>
<name>A0AAN9YQA0_9PEZI</name>
<dbReference type="Proteomes" id="UP001320420">
    <property type="component" value="Unassembled WGS sequence"/>
</dbReference>
<evidence type="ECO:0000313" key="9">
    <source>
        <dbReference type="EMBL" id="KAK7750125.1"/>
    </source>
</evidence>
<evidence type="ECO:0000259" key="7">
    <source>
        <dbReference type="PROSITE" id="PS51192"/>
    </source>
</evidence>
<dbReference type="InterPro" id="IPR001650">
    <property type="entry name" value="Helicase_C-like"/>
</dbReference>
<dbReference type="EMBL" id="JAKJXP020000070">
    <property type="protein sequence ID" value="KAK7750125.1"/>
    <property type="molecule type" value="Genomic_DNA"/>
</dbReference>
<feature type="compositionally biased region" description="Acidic residues" evidence="6">
    <location>
        <begin position="482"/>
        <end position="493"/>
    </location>
</feature>
<feature type="compositionally biased region" description="Acidic residues" evidence="6">
    <location>
        <begin position="446"/>
        <end position="461"/>
    </location>
</feature>
<protein>
    <submittedName>
        <fullName evidence="9">Uncharacterized protein</fullName>
    </submittedName>
</protein>
<organism evidence="9 10">
    <name type="scientific">Diatrype stigma</name>
    <dbReference type="NCBI Taxonomy" id="117547"/>
    <lineage>
        <taxon>Eukaryota</taxon>
        <taxon>Fungi</taxon>
        <taxon>Dikarya</taxon>
        <taxon>Ascomycota</taxon>
        <taxon>Pezizomycotina</taxon>
        <taxon>Sordariomycetes</taxon>
        <taxon>Xylariomycetidae</taxon>
        <taxon>Xylariales</taxon>
        <taxon>Diatrypaceae</taxon>
        <taxon>Diatrype</taxon>
    </lineage>
</organism>
<feature type="compositionally biased region" description="Basic and acidic residues" evidence="6">
    <location>
        <begin position="583"/>
        <end position="595"/>
    </location>
</feature>
<keyword evidence="5" id="KW-0067">ATP-binding</keyword>
<dbReference type="PROSITE" id="PS51194">
    <property type="entry name" value="HELICASE_CTER"/>
    <property type="match status" value="1"/>
</dbReference>
<feature type="domain" description="Helicase C-terminal" evidence="8">
    <location>
        <begin position="669"/>
        <end position="830"/>
    </location>
</feature>
<dbReference type="GO" id="GO:0008094">
    <property type="term" value="F:ATP-dependent activity, acting on DNA"/>
    <property type="evidence" value="ECO:0007669"/>
    <property type="project" value="TreeGrafter"/>
</dbReference>
<dbReference type="InterPro" id="IPR002464">
    <property type="entry name" value="DNA/RNA_helicase_DEAH_CS"/>
</dbReference>
<feature type="domain" description="Helicase ATP-binding" evidence="7">
    <location>
        <begin position="49"/>
        <end position="211"/>
    </location>
</feature>
<dbReference type="GO" id="GO:0005634">
    <property type="term" value="C:nucleus"/>
    <property type="evidence" value="ECO:0007669"/>
    <property type="project" value="UniProtKB-SubCell"/>
</dbReference>